<dbReference type="Gene3D" id="2.170.15.10">
    <property type="entry name" value="Proaerolysin, chain A, domain 3"/>
    <property type="match status" value="1"/>
</dbReference>
<feature type="signal peptide" evidence="2">
    <location>
        <begin position="1"/>
        <end position="28"/>
    </location>
</feature>
<gene>
    <name evidence="3" type="ORF">G6M90_00g106400</name>
</gene>
<evidence type="ECO:0000256" key="1">
    <source>
        <dbReference type="SAM" id="MobiDB-lite"/>
    </source>
</evidence>
<dbReference type="SUPFAM" id="SSF56973">
    <property type="entry name" value="Aerolisin/ETX pore-forming domain"/>
    <property type="match status" value="1"/>
</dbReference>
<dbReference type="Proteomes" id="UP000510686">
    <property type="component" value="Chromosome 7"/>
</dbReference>
<dbReference type="EMBL" id="CP058938">
    <property type="protein sequence ID" value="QLI74259.1"/>
    <property type="molecule type" value="Genomic_DNA"/>
</dbReference>
<feature type="region of interest" description="Disordered" evidence="1">
    <location>
        <begin position="104"/>
        <end position="127"/>
    </location>
</feature>
<dbReference type="GeneID" id="26247296"/>
<dbReference type="RefSeq" id="XP_014539857.1">
    <property type="nucleotide sequence ID" value="XM_014684371.1"/>
</dbReference>
<keyword evidence="4" id="KW-1185">Reference proteome</keyword>
<feature type="compositionally biased region" description="Low complexity" evidence="1">
    <location>
        <begin position="108"/>
        <end position="127"/>
    </location>
</feature>
<sequence>MKTCTALSMALASAASALSLTARQGVTADDYAVQTLKSIESNFKMDDANLPKFPVNKEWQHVCPSNLNYGEKVTFFKTGTIKRNDIIDAKAYYIAHVETTAVNPGPGDTSSKMTMSSSTTTTQTDTKGWTVGVKLSGKVSGGAEKPAPQGEVGVEISASYSDTKTKTDSNTKTVTREEQCEAGYECRLETWSFHLDIHAKPRVDGFFQLWDSVNDIGKEIPMCSMPKKARSCEQFKQRIDEWCTEKALPGGALYIPAKQDELHIKTPILETNGYQTFTRIVKVFNPIVKSQKARSVEPTVGTKETIMEAMKQGTKFKFLD</sequence>
<evidence type="ECO:0000256" key="2">
    <source>
        <dbReference type="SAM" id="SignalP"/>
    </source>
</evidence>
<name>A0A7D5V6C3_9HYPO</name>
<organism evidence="3 4">
    <name type="scientific">Metarhizium brunneum</name>
    <dbReference type="NCBI Taxonomy" id="500148"/>
    <lineage>
        <taxon>Eukaryota</taxon>
        <taxon>Fungi</taxon>
        <taxon>Dikarya</taxon>
        <taxon>Ascomycota</taxon>
        <taxon>Pezizomycotina</taxon>
        <taxon>Sordariomycetes</taxon>
        <taxon>Hypocreomycetidae</taxon>
        <taxon>Hypocreales</taxon>
        <taxon>Clavicipitaceae</taxon>
        <taxon>Metarhizium</taxon>
    </lineage>
</organism>
<dbReference type="KEGG" id="mbrn:26247296"/>
<dbReference type="AlphaFoldDB" id="A0A7D5V6C3"/>
<protein>
    <submittedName>
        <fullName evidence="3">Uncharacterized protein</fullName>
    </submittedName>
</protein>
<proteinExistence type="predicted"/>
<keyword evidence="2" id="KW-0732">Signal</keyword>
<reference evidence="3 4" key="1">
    <citation type="submission" date="2020-07" db="EMBL/GenBank/DDBJ databases">
        <title>Telomere length de novo assembly of all 7 chromosomes of the fungus, Metarhizium brunneum, using a novel assembly pipeline.</title>
        <authorList>
            <person name="Saud z."/>
            <person name="Kortsinoglou A."/>
            <person name="Kouvelis V.N."/>
            <person name="Butt T.M."/>
        </authorList>
    </citation>
    <scope>NUCLEOTIDE SEQUENCE [LARGE SCALE GENOMIC DNA]</scope>
    <source>
        <strain evidence="3 4">4556</strain>
    </source>
</reference>
<dbReference type="OrthoDB" id="4928074at2759"/>
<evidence type="ECO:0000313" key="3">
    <source>
        <dbReference type="EMBL" id="QLI74259.1"/>
    </source>
</evidence>
<feature type="chain" id="PRO_5028898408" evidence="2">
    <location>
        <begin position="29"/>
        <end position="320"/>
    </location>
</feature>
<evidence type="ECO:0000313" key="4">
    <source>
        <dbReference type="Proteomes" id="UP000510686"/>
    </source>
</evidence>
<accession>A0A7D5V6C3</accession>